<name>A0ABS5YLC0_9ACTN</name>
<accession>A0ABS5YLC0</accession>
<proteinExistence type="predicted"/>
<gene>
    <name evidence="2" type="ORF">KOI35_12085</name>
</gene>
<dbReference type="InterPro" id="IPR012347">
    <property type="entry name" value="Ferritin-like"/>
</dbReference>
<dbReference type="InterPro" id="IPR005183">
    <property type="entry name" value="DUF305_CopM-like"/>
</dbReference>
<evidence type="ECO:0000259" key="1">
    <source>
        <dbReference type="Pfam" id="PF03713"/>
    </source>
</evidence>
<keyword evidence="3" id="KW-1185">Reference proteome</keyword>
<reference evidence="2 3" key="1">
    <citation type="submission" date="2021-06" db="EMBL/GenBank/DDBJ databases">
        <title>Actinoplanes lichenicola sp. nov., and Actinoplanes ovalisporus sp. nov., isolated from lichen in Thailand.</title>
        <authorList>
            <person name="Saeng-In P."/>
            <person name="Kanchanasin P."/>
            <person name="Yuki M."/>
            <person name="Kudo T."/>
            <person name="Ohkuma M."/>
            <person name="Phongsopitanun W."/>
            <person name="Tanasupawat S."/>
        </authorList>
    </citation>
    <scope>NUCLEOTIDE SEQUENCE [LARGE SCALE GENOMIC DNA]</scope>
    <source>
        <strain evidence="2 3">NBRC 110975</strain>
    </source>
</reference>
<evidence type="ECO:0000313" key="3">
    <source>
        <dbReference type="Proteomes" id="UP001519654"/>
    </source>
</evidence>
<evidence type="ECO:0000313" key="2">
    <source>
        <dbReference type="EMBL" id="MBU2664232.1"/>
    </source>
</evidence>
<dbReference type="EMBL" id="JAHKKG010000004">
    <property type="protein sequence ID" value="MBU2664232.1"/>
    <property type="molecule type" value="Genomic_DNA"/>
</dbReference>
<protein>
    <submittedName>
        <fullName evidence="2">DUF305 domain-containing protein</fullName>
    </submittedName>
</protein>
<feature type="domain" description="DUF305" evidence="1">
    <location>
        <begin position="41"/>
        <end position="186"/>
    </location>
</feature>
<comment type="caution">
    <text evidence="2">The sequence shown here is derived from an EMBL/GenBank/DDBJ whole genome shotgun (WGS) entry which is preliminary data.</text>
</comment>
<dbReference type="PROSITE" id="PS51257">
    <property type="entry name" value="PROKAR_LIPOPROTEIN"/>
    <property type="match status" value="1"/>
</dbReference>
<sequence length="188" mass="20062">MGAAERARAVGLRKALVVALLVSGCSAPQPETPAPAFNATDVMFLQMALAQVEEGDQVAALAEDRAGDPALRTLATELRGQWREESGTMERWLVGWQQPLEPDPLAGAHAGHGDVHSLRPSDIGELEAARGKTFDRTAVTLLLGHLGNCVETARMETAGGLYPPARTMGETVTSRRQAQVRTLLKMVA</sequence>
<dbReference type="Pfam" id="PF03713">
    <property type="entry name" value="DUF305"/>
    <property type="match status" value="1"/>
</dbReference>
<dbReference type="Proteomes" id="UP001519654">
    <property type="component" value="Unassembled WGS sequence"/>
</dbReference>
<dbReference type="Gene3D" id="1.20.1260.10">
    <property type="match status" value="1"/>
</dbReference>
<organism evidence="2 3">
    <name type="scientific">Paractinoplanes bogorensis</name>
    <dbReference type="NCBI Taxonomy" id="1610840"/>
    <lineage>
        <taxon>Bacteria</taxon>
        <taxon>Bacillati</taxon>
        <taxon>Actinomycetota</taxon>
        <taxon>Actinomycetes</taxon>
        <taxon>Micromonosporales</taxon>
        <taxon>Micromonosporaceae</taxon>
        <taxon>Paractinoplanes</taxon>
    </lineage>
</organism>